<dbReference type="InterPro" id="IPR009351">
    <property type="entry name" value="AlkZ-like"/>
</dbReference>
<proteinExistence type="predicted"/>
<keyword evidence="1" id="KW-0238">DNA-binding</keyword>
<dbReference type="PANTHER" id="PTHR38479">
    <property type="entry name" value="LMO0824 PROTEIN"/>
    <property type="match status" value="1"/>
</dbReference>
<protein>
    <submittedName>
        <fullName evidence="1">Winged helix DNA-binding domain-containing protein</fullName>
    </submittedName>
</protein>
<reference evidence="2" key="1">
    <citation type="journal article" date="2019" name="Int. J. Syst. Evol. Microbiol.">
        <title>The Global Catalogue of Microorganisms (GCM) 10K type strain sequencing project: providing services to taxonomists for standard genome sequencing and annotation.</title>
        <authorList>
            <consortium name="The Broad Institute Genomics Platform"/>
            <consortium name="The Broad Institute Genome Sequencing Center for Infectious Disease"/>
            <person name="Wu L."/>
            <person name="Ma J."/>
        </authorList>
    </citation>
    <scope>NUCLEOTIDE SEQUENCE [LARGE SCALE GENOMIC DNA]</scope>
    <source>
        <strain evidence="2">CGMCC 4.7093</strain>
    </source>
</reference>
<dbReference type="RefSeq" id="WP_378035805.1">
    <property type="nucleotide sequence ID" value="NZ_JBHSIV010000008.1"/>
</dbReference>
<dbReference type="GO" id="GO:0003677">
    <property type="term" value="F:DNA binding"/>
    <property type="evidence" value="ECO:0007669"/>
    <property type="project" value="UniProtKB-KW"/>
</dbReference>
<name>A0ABV9YLA0_9PSEU</name>
<dbReference type="EMBL" id="JBHSIV010000008">
    <property type="protein sequence ID" value="MFC5062452.1"/>
    <property type="molecule type" value="Genomic_DNA"/>
</dbReference>
<evidence type="ECO:0000313" key="2">
    <source>
        <dbReference type="Proteomes" id="UP001595947"/>
    </source>
</evidence>
<dbReference type="Proteomes" id="UP001595947">
    <property type="component" value="Unassembled WGS sequence"/>
</dbReference>
<keyword evidence="2" id="KW-1185">Reference proteome</keyword>
<organism evidence="1 2">
    <name type="scientific">Actinomycetospora atypica</name>
    <dbReference type="NCBI Taxonomy" id="1290095"/>
    <lineage>
        <taxon>Bacteria</taxon>
        <taxon>Bacillati</taxon>
        <taxon>Actinomycetota</taxon>
        <taxon>Actinomycetes</taxon>
        <taxon>Pseudonocardiales</taxon>
        <taxon>Pseudonocardiaceae</taxon>
        <taxon>Actinomycetospora</taxon>
    </lineage>
</organism>
<accession>A0ABV9YLA0</accession>
<comment type="caution">
    <text evidence="1">The sequence shown here is derived from an EMBL/GenBank/DDBJ whole genome shotgun (WGS) entry which is preliminary data.</text>
</comment>
<dbReference type="PANTHER" id="PTHR38479:SF2">
    <property type="entry name" value="WINGED HELIX DNA-BINDING DOMAIN-CONTAINING PROTEIN"/>
    <property type="match status" value="1"/>
</dbReference>
<gene>
    <name evidence="1" type="ORF">ACFPBZ_09565</name>
</gene>
<sequence length="387" mass="41153">MPDLPRTDRRAVRAWRARRHFLHGDPAGAPEEVARRLLGVQAQVTSAAEQAVAVRGPGPGEVREALRRGSLVRTWAARGTLHLLEAGQAPDVLALLAAARTWEKGAWQREFATSTEIGRLGELVTELLPGRTLTRDELVAELAAHVDDHLTAKLSSGWGTLLKPLAWQGLLVNGAPRGGRPTFAAPADVVAGWDGLPGPDEAAPRVVEAYLGAYGPASPATFDEWLLRGATARATLRRWFAELTDAGTLSPVEVHDPDGPTVTLHARTHDLEALCGPAPGPPGDEVRLLPAFDQWILGPGTKDPHVVPAAHRRDVSRAAGWIAPVVLRDARVVGIWEAGPEGPAVTLFAGEPALPAAALDAERDRWRAIEAARTGTRDATPPVGGND</sequence>
<dbReference type="Pfam" id="PF06224">
    <property type="entry name" value="AlkZ-like"/>
    <property type="match status" value="1"/>
</dbReference>
<evidence type="ECO:0000313" key="1">
    <source>
        <dbReference type="EMBL" id="MFC5062452.1"/>
    </source>
</evidence>